<dbReference type="InterPro" id="IPR050987">
    <property type="entry name" value="AtrR-like"/>
</dbReference>
<evidence type="ECO:0000259" key="3">
    <source>
        <dbReference type="SMART" id="SM00906"/>
    </source>
</evidence>
<gene>
    <name evidence="4" type="ORF">NW762_004136</name>
</gene>
<dbReference type="GO" id="GO:0006351">
    <property type="term" value="P:DNA-templated transcription"/>
    <property type="evidence" value="ECO:0007669"/>
    <property type="project" value="InterPro"/>
</dbReference>
<dbReference type="GO" id="GO:0008270">
    <property type="term" value="F:zinc ion binding"/>
    <property type="evidence" value="ECO:0007669"/>
    <property type="project" value="InterPro"/>
</dbReference>
<reference evidence="4" key="1">
    <citation type="submission" date="2022-09" db="EMBL/GenBank/DDBJ databases">
        <title>Fusarium specimens isolated from Avocado Roots.</title>
        <authorList>
            <person name="Stajich J."/>
            <person name="Roper C."/>
            <person name="Heimlech-Rivalta G."/>
        </authorList>
    </citation>
    <scope>NUCLEOTIDE SEQUENCE</scope>
    <source>
        <strain evidence="4">CF00136</strain>
    </source>
</reference>
<dbReference type="PANTHER" id="PTHR46910">
    <property type="entry name" value="TRANSCRIPTION FACTOR PDR1"/>
    <property type="match status" value="1"/>
</dbReference>
<feature type="region of interest" description="Disordered" evidence="2">
    <location>
        <begin position="528"/>
        <end position="576"/>
    </location>
</feature>
<dbReference type="InterPro" id="IPR007219">
    <property type="entry name" value="XnlR_reg_dom"/>
</dbReference>
<protein>
    <recommendedName>
        <fullName evidence="3">Xylanolytic transcriptional activator regulatory domain-containing protein</fullName>
    </recommendedName>
</protein>
<feature type="region of interest" description="Disordered" evidence="2">
    <location>
        <begin position="471"/>
        <end position="515"/>
    </location>
</feature>
<sequence length="643" mass="71477">MSIHHSPHDTLETASCSTLGNPIEPPGQKRKRSVSGSQPAREYGLMRDTGEHDAARFVGSGSGIHYIRAVHLRLAKRSASRTTEPGSSTINTLIPGEDDQLRHDTMTKRSREQFLWKDDEVCSDSTSSPTFEDFVEWSKSYFESWHPVLPFLHGPEVLGLFEEVSKSGISTLNSIDRVIVKSILSISLADSRQAIAFQKRIPKQLLFESVDDALASSQFALSQPASIRSTQAALAIQLFLTSMLCLNAASRLGGLIVRTAFHMGLHRCPTRYPFFTAKEASVRRRVFWCIYILERLLCQSLGLPLDIQDNDLDVCYPGEERHATTASKEENAERLQLLTFVSKHARIRGLILELRNKSMLQRQDTADRTAFVQAELAKWFNEIQDAVEEDDLADINSTAPALSEHHKLMLLVLKHEHVAAAKDILGHLAARDTSWPEYCLGAIDELTSAVQELSQEQIPLIESPADVTCTTTTFSPGVSHQHQNADDATPSRPSRAQHGQIRQPISNSNTDGEARRTSVLVGQNTHRNSLPGVVAFPNHTATPQQQKRPRTGPPMSTNPQADFNPQSELPYAPRLNDSLNTPSNSLVPEGPPYPSLDTIPLEGQESMMWYDQLFASSFSAIDNPFLVNAEFDASVDPTWNYLR</sequence>
<dbReference type="CDD" id="cd12148">
    <property type="entry name" value="fungal_TF_MHR"/>
    <property type="match status" value="1"/>
</dbReference>
<evidence type="ECO:0000256" key="1">
    <source>
        <dbReference type="ARBA" id="ARBA00023242"/>
    </source>
</evidence>
<keyword evidence="1" id="KW-0539">Nucleus</keyword>
<dbReference type="GO" id="GO:0003700">
    <property type="term" value="F:DNA-binding transcription factor activity"/>
    <property type="evidence" value="ECO:0007669"/>
    <property type="project" value="InterPro"/>
</dbReference>
<evidence type="ECO:0000313" key="5">
    <source>
        <dbReference type="Proteomes" id="UP001152049"/>
    </source>
</evidence>
<accession>A0A9W8S6Y6</accession>
<dbReference type="Proteomes" id="UP001152049">
    <property type="component" value="Unassembled WGS sequence"/>
</dbReference>
<dbReference type="OrthoDB" id="3266505at2759"/>
<feature type="region of interest" description="Disordered" evidence="2">
    <location>
        <begin position="1"/>
        <end position="48"/>
    </location>
</feature>
<feature type="compositionally biased region" description="Basic and acidic residues" evidence="2">
    <location>
        <begin position="1"/>
        <end position="11"/>
    </location>
</feature>
<feature type="compositionally biased region" description="Polar residues" evidence="2">
    <location>
        <begin position="80"/>
        <end position="92"/>
    </location>
</feature>
<dbReference type="GO" id="GO:0003677">
    <property type="term" value="F:DNA binding"/>
    <property type="evidence" value="ECO:0007669"/>
    <property type="project" value="InterPro"/>
</dbReference>
<feature type="compositionally biased region" description="Polar residues" evidence="2">
    <location>
        <begin position="471"/>
        <end position="482"/>
    </location>
</feature>
<proteinExistence type="predicted"/>
<dbReference type="PANTHER" id="PTHR46910:SF9">
    <property type="entry name" value="MISCELLANEOUS ZN(II)2CYS6 TRANSCRIPTION FACTOR (EUROFUNG)"/>
    <property type="match status" value="1"/>
</dbReference>
<evidence type="ECO:0000313" key="4">
    <source>
        <dbReference type="EMBL" id="KAJ4266156.1"/>
    </source>
</evidence>
<dbReference type="AlphaFoldDB" id="A0A9W8S6Y6"/>
<name>A0A9W8S6Y6_9HYPO</name>
<feature type="domain" description="Xylanolytic transcriptional activator regulatory" evidence="3">
    <location>
        <begin position="249"/>
        <end position="323"/>
    </location>
</feature>
<dbReference type="EMBL" id="JAOQAZ010000005">
    <property type="protein sequence ID" value="KAJ4266156.1"/>
    <property type="molecule type" value="Genomic_DNA"/>
</dbReference>
<feature type="region of interest" description="Disordered" evidence="2">
    <location>
        <begin position="77"/>
        <end position="96"/>
    </location>
</feature>
<keyword evidence="5" id="KW-1185">Reference proteome</keyword>
<dbReference type="SMART" id="SM00906">
    <property type="entry name" value="Fungal_trans"/>
    <property type="match status" value="1"/>
</dbReference>
<evidence type="ECO:0000256" key="2">
    <source>
        <dbReference type="SAM" id="MobiDB-lite"/>
    </source>
</evidence>
<comment type="caution">
    <text evidence="4">The sequence shown here is derived from an EMBL/GenBank/DDBJ whole genome shotgun (WGS) entry which is preliminary data.</text>
</comment>
<feature type="compositionally biased region" description="Polar residues" evidence="2">
    <location>
        <begin position="554"/>
        <end position="567"/>
    </location>
</feature>
<organism evidence="4 5">
    <name type="scientific">Fusarium torreyae</name>
    <dbReference type="NCBI Taxonomy" id="1237075"/>
    <lineage>
        <taxon>Eukaryota</taxon>
        <taxon>Fungi</taxon>
        <taxon>Dikarya</taxon>
        <taxon>Ascomycota</taxon>
        <taxon>Pezizomycotina</taxon>
        <taxon>Sordariomycetes</taxon>
        <taxon>Hypocreomycetidae</taxon>
        <taxon>Hypocreales</taxon>
        <taxon>Nectriaceae</taxon>
        <taxon>Fusarium</taxon>
    </lineage>
</organism>
<dbReference type="Pfam" id="PF04082">
    <property type="entry name" value="Fungal_trans"/>
    <property type="match status" value="1"/>
</dbReference>